<accession>A0A9P4LVZ9</accession>
<sequence>MNPTARAFAIVGGFVAAIAFLAILGGCVSRCMKRRKYHSQRAHADRYEHRRRQNERHRFGARERDLELGEGWTNIDLHEMPKAPKAARTAVPGVTFPMTGAQGRTPSAWERPVRLPQPAISRQWFVKANVKSNNFGIMSEVFIAS</sequence>
<name>A0A9P4LVZ9_9PEZI</name>
<keyword evidence="1" id="KW-1133">Transmembrane helix</keyword>
<proteinExistence type="predicted"/>
<keyword evidence="3" id="KW-1185">Reference proteome</keyword>
<feature type="transmembrane region" description="Helical" evidence="1">
    <location>
        <begin position="6"/>
        <end position="28"/>
    </location>
</feature>
<dbReference type="PROSITE" id="PS51257">
    <property type="entry name" value="PROKAR_LIPOPROTEIN"/>
    <property type="match status" value="1"/>
</dbReference>
<reference evidence="2" key="1">
    <citation type="journal article" date="2020" name="Stud. Mycol.">
        <title>101 Dothideomycetes genomes: a test case for predicting lifestyles and emergence of pathogens.</title>
        <authorList>
            <person name="Haridas S."/>
            <person name="Albert R."/>
            <person name="Binder M."/>
            <person name="Bloem J."/>
            <person name="Labutti K."/>
            <person name="Salamov A."/>
            <person name="Andreopoulos B."/>
            <person name="Baker S."/>
            <person name="Barry K."/>
            <person name="Bills G."/>
            <person name="Bluhm B."/>
            <person name="Cannon C."/>
            <person name="Castanera R."/>
            <person name="Culley D."/>
            <person name="Daum C."/>
            <person name="Ezra D."/>
            <person name="Gonzalez J."/>
            <person name="Henrissat B."/>
            <person name="Kuo A."/>
            <person name="Liang C."/>
            <person name="Lipzen A."/>
            <person name="Lutzoni F."/>
            <person name="Magnuson J."/>
            <person name="Mondo S."/>
            <person name="Nolan M."/>
            <person name="Ohm R."/>
            <person name="Pangilinan J."/>
            <person name="Park H.-J."/>
            <person name="Ramirez L."/>
            <person name="Alfaro M."/>
            <person name="Sun H."/>
            <person name="Tritt A."/>
            <person name="Yoshinaga Y."/>
            <person name="Zwiers L.-H."/>
            <person name="Turgeon B."/>
            <person name="Goodwin S."/>
            <person name="Spatafora J."/>
            <person name="Crous P."/>
            <person name="Grigoriev I."/>
        </authorList>
    </citation>
    <scope>NUCLEOTIDE SEQUENCE</scope>
    <source>
        <strain evidence="2">CBS 121410</strain>
    </source>
</reference>
<comment type="caution">
    <text evidence="2">The sequence shown here is derived from an EMBL/GenBank/DDBJ whole genome shotgun (WGS) entry which is preliminary data.</text>
</comment>
<organism evidence="2 3">
    <name type="scientific">Saccharata proteae CBS 121410</name>
    <dbReference type="NCBI Taxonomy" id="1314787"/>
    <lineage>
        <taxon>Eukaryota</taxon>
        <taxon>Fungi</taxon>
        <taxon>Dikarya</taxon>
        <taxon>Ascomycota</taxon>
        <taxon>Pezizomycotina</taxon>
        <taxon>Dothideomycetes</taxon>
        <taxon>Dothideomycetes incertae sedis</taxon>
        <taxon>Botryosphaeriales</taxon>
        <taxon>Saccharataceae</taxon>
        <taxon>Saccharata</taxon>
    </lineage>
</organism>
<gene>
    <name evidence="2" type="ORF">K490DRAFT_60410</name>
</gene>
<keyword evidence="1" id="KW-0472">Membrane</keyword>
<evidence type="ECO:0000313" key="3">
    <source>
        <dbReference type="Proteomes" id="UP000799776"/>
    </source>
</evidence>
<dbReference type="EMBL" id="ML978774">
    <property type="protein sequence ID" value="KAF2083533.1"/>
    <property type="molecule type" value="Genomic_DNA"/>
</dbReference>
<protein>
    <submittedName>
        <fullName evidence="2">Uncharacterized protein</fullName>
    </submittedName>
</protein>
<keyword evidence="1" id="KW-0812">Transmembrane</keyword>
<dbReference type="AlphaFoldDB" id="A0A9P4LVZ9"/>
<dbReference type="Proteomes" id="UP000799776">
    <property type="component" value="Unassembled WGS sequence"/>
</dbReference>
<evidence type="ECO:0000313" key="2">
    <source>
        <dbReference type="EMBL" id="KAF2083533.1"/>
    </source>
</evidence>
<evidence type="ECO:0000256" key="1">
    <source>
        <dbReference type="SAM" id="Phobius"/>
    </source>
</evidence>